<keyword evidence="2" id="KW-1185">Reference proteome</keyword>
<name>A0ACC6JUX6_9PSED</name>
<sequence length="230" mass="25193">MNESSCDIHDVTKAASDLVAFGCTIGATQLYDSFLQLQFSSIVSSYVNEVIKAVDEGLISAHQGLQEIKDEYADLSSKIFFYSQNGINTLAGAMQIQSGISKTINKRGIGVIDAIPYVAHGANNIYEGVENIYRGPGSQSVGPIRKIYHQATGDTHTGNIAYYSADLGLSMFGALRLVRKNGSVELFNRDPVNYERAYKQMGTLALAFEMLMDAITIKTLSDEFSKQNYE</sequence>
<evidence type="ECO:0000313" key="1">
    <source>
        <dbReference type="EMBL" id="MDR6610059.1"/>
    </source>
</evidence>
<gene>
    <name evidence="1" type="ORF">J2X87_005165</name>
</gene>
<dbReference type="Proteomes" id="UP001259420">
    <property type="component" value="Unassembled WGS sequence"/>
</dbReference>
<evidence type="ECO:0000313" key="2">
    <source>
        <dbReference type="Proteomes" id="UP001259420"/>
    </source>
</evidence>
<accession>A0ACC6JUX6</accession>
<proteinExistence type="predicted"/>
<protein>
    <submittedName>
        <fullName evidence="1">Uncharacterized protein</fullName>
    </submittedName>
</protein>
<dbReference type="EMBL" id="JAVDSD010000017">
    <property type="protein sequence ID" value="MDR6610059.1"/>
    <property type="molecule type" value="Genomic_DNA"/>
</dbReference>
<comment type="caution">
    <text evidence="1">The sequence shown here is derived from an EMBL/GenBank/DDBJ whole genome shotgun (WGS) entry which is preliminary data.</text>
</comment>
<reference evidence="1" key="1">
    <citation type="submission" date="2023-07" db="EMBL/GenBank/DDBJ databases">
        <title>Sorghum-associated microbial communities from plants grown in Nebraska, USA.</title>
        <authorList>
            <person name="Schachtman D."/>
        </authorList>
    </citation>
    <scope>NUCLEOTIDE SEQUENCE</scope>
    <source>
        <strain evidence="1">BE46</strain>
    </source>
</reference>
<organism evidence="1 2">
    <name type="scientific">Pseudomonas synxantha</name>
    <dbReference type="NCBI Taxonomy" id="47883"/>
    <lineage>
        <taxon>Bacteria</taxon>
        <taxon>Pseudomonadati</taxon>
        <taxon>Pseudomonadota</taxon>
        <taxon>Gammaproteobacteria</taxon>
        <taxon>Pseudomonadales</taxon>
        <taxon>Pseudomonadaceae</taxon>
        <taxon>Pseudomonas</taxon>
    </lineage>
</organism>